<sequence length="394" mass="43984">MAAKRLLEVLLQVSEKSANIARAWRCQEELFEMMVEEKTEKEKNQRFVQDFKTLADVLVQEVVKHDVTQIFPELSGYIFGEESNKFTNSFGHEILIEVQGDSFATSKHLATVLCGNESAARLLADIIHTDIVLESDETQALEDQLDFELPLTDLAIWIDPIDSTAQYMSNSPGEEVDGIVVSGLPCVTVLIGVFHRETGLPVVGVINQPFSTLTQDSSSNKQWSGRRLWGVAYAGHCCYCLGNEQWKSKKAKKYVKTSNFKVAISQSESENMKKSLLSSGAKLFPICGVGHKLLHVIDDNVDFYILSHASSFKWDTCAAHAILCSMGGGVVTYNEAMSLKSVTKELDEASLDKCKIKYHKADGDTEKKWSNVNGLIAFKSYQRFFELLESLKVQ</sequence>
<dbReference type="Gene3D" id="3.40.190.80">
    <property type="match status" value="1"/>
</dbReference>
<dbReference type="PROSITE" id="PS00629">
    <property type="entry name" value="IMP_1"/>
    <property type="match status" value="1"/>
</dbReference>
<keyword evidence="10" id="KW-1185">Reference proteome</keyword>
<reference evidence="9" key="1">
    <citation type="submission" date="2023-01" db="EMBL/GenBank/DDBJ databases">
        <title>Genome assembly of the deep-sea coral Lophelia pertusa.</title>
        <authorList>
            <person name="Herrera S."/>
            <person name="Cordes E."/>
        </authorList>
    </citation>
    <scope>NUCLEOTIDE SEQUENCE</scope>
    <source>
        <strain evidence="9">USNM1676648</strain>
        <tissue evidence="9">Polyp</tissue>
    </source>
</reference>
<dbReference type="InterPro" id="IPR020583">
    <property type="entry name" value="Inositol_monoP_metal-BS"/>
</dbReference>
<proteinExistence type="inferred from homology"/>
<dbReference type="Gene3D" id="4.10.460.10">
    <property type="entry name" value="Inositol Polyphosphate 1-phosphatase, domain 1"/>
    <property type="match status" value="1"/>
</dbReference>
<comment type="caution">
    <text evidence="9">The sequence shown here is derived from an EMBL/GenBank/DDBJ whole genome shotgun (WGS) entry which is preliminary data.</text>
</comment>
<comment type="cofactor">
    <cofactor evidence="8">
        <name>Mg(2+)</name>
        <dbReference type="ChEBI" id="CHEBI:18420"/>
    </cofactor>
</comment>
<dbReference type="SUPFAM" id="SSF56655">
    <property type="entry name" value="Carbohydrate phosphatase"/>
    <property type="match status" value="1"/>
</dbReference>
<feature type="binding site" evidence="8">
    <location>
        <position position="315"/>
    </location>
    <ligand>
        <name>Mg(2+)</name>
        <dbReference type="ChEBI" id="CHEBI:18420"/>
        <label>1</label>
        <note>catalytic</note>
    </ligand>
</feature>
<evidence type="ECO:0000256" key="7">
    <source>
        <dbReference type="ARBA" id="ARBA00044519"/>
    </source>
</evidence>
<evidence type="ECO:0000256" key="6">
    <source>
        <dbReference type="ARBA" id="ARBA00044478"/>
    </source>
</evidence>
<dbReference type="PANTHER" id="PTHR43028">
    <property type="entry name" value="3'(2'),5'-BISPHOSPHATE NUCLEOTIDASE 1"/>
    <property type="match status" value="1"/>
</dbReference>
<dbReference type="OrthoDB" id="9977309at2759"/>
<dbReference type="PANTHER" id="PTHR43028:SF3">
    <property type="entry name" value="INOSITOL POLYPHOSPHATE 1-PHOSPHATASE"/>
    <property type="match status" value="1"/>
</dbReference>
<dbReference type="GO" id="GO:0046872">
    <property type="term" value="F:metal ion binding"/>
    <property type="evidence" value="ECO:0007669"/>
    <property type="project" value="UniProtKB-KW"/>
</dbReference>
<dbReference type="InterPro" id="IPR050725">
    <property type="entry name" value="CysQ/Inositol_MonoPase"/>
</dbReference>
<dbReference type="Pfam" id="PF00459">
    <property type="entry name" value="Inositol_P"/>
    <property type="match status" value="1"/>
</dbReference>
<name>A0A9X0A1T5_9CNID</name>
<organism evidence="9 10">
    <name type="scientific">Desmophyllum pertusum</name>
    <dbReference type="NCBI Taxonomy" id="174260"/>
    <lineage>
        <taxon>Eukaryota</taxon>
        <taxon>Metazoa</taxon>
        <taxon>Cnidaria</taxon>
        <taxon>Anthozoa</taxon>
        <taxon>Hexacorallia</taxon>
        <taxon>Scleractinia</taxon>
        <taxon>Caryophylliina</taxon>
        <taxon>Caryophylliidae</taxon>
        <taxon>Desmophyllum</taxon>
    </lineage>
</organism>
<dbReference type="EC" id="3.1.3.57" evidence="7"/>
<dbReference type="InterPro" id="IPR044897">
    <property type="entry name" value="INPP1_dom_1"/>
</dbReference>
<feature type="binding site" evidence="8">
    <location>
        <position position="159"/>
    </location>
    <ligand>
        <name>Mg(2+)</name>
        <dbReference type="ChEBI" id="CHEBI:18420"/>
        <label>1</label>
        <note>catalytic</note>
    </ligand>
</feature>
<evidence type="ECO:0000313" key="9">
    <source>
        <dbReference type="EMBL" id="KAJ7391911.1"/>
    </source>
</evidence>
<evidence type="ECO:0000256" key="3">
    <source>
        <dbReference type="ARBA" id="ARBA00022723"/>
    </source>
</evidence>
<comment type="catalytic activity">
    <reaction evidence="5">
        <text>1D-myo-inositol 1,3,4-trisphosphate + H2O = 1D-myo-inositol 3,4-bisphosphate + phosphate</text>
        <dbReference type="Rhea" id="RHEA:70319"/>
        <dbReference type="ChEBI" id="CHEBI:15377"/>
        <dbReference type="ChEBI" id="CHEBI:43474"/>
        <dbReference type="ChEBI" id="CHEBI:58414"/>
        <dbReference type="ChEBI" id="CHEBI:83241"/>
    </reaction>
    <physiologicalReaction direction="left-to-right" evidence="5">
        <dbReference type="Rhea" id="RHEA:70320"/>
    </physiologicalReaction>
</comment>
<evidence type="ECO:0000313" key="10">
    <source>
        <dbReference type="Proteomes" id="UP001163046"/>
    </source>
</evidence>
<feature type="binding site" evidence="8">
    <location>
        <position position="162"/>
    </location>
    <ligand>
        <name>Mg(2+)</name>
        <dbReference type="ChEBI" id="CHEBI:18420"/>
        <label>1</label>
        <note>catalytic</note>
    </ligand>
</feature>
<feature type="binding site" evidence="8">
    <location>
        <position position="161"/>
    </location>
    <ligand>
        <name>Mg(2+)</name>
        <dbReference type="ChEBI" id="CHEBI:18420"/>
        <label>1</label>
        <note>catalytic</note>
    </ligand>
</feature>
<protein>
    <recommendedName>
        <fullName evidence="7">inositol-1,4-bisphosphate 1-phosphatase</fullName>
        <ecNumber evidence="7">3.1.3.57</ecNumber>
    </recommendedName>
</protein>
<accession>A0A9X0A1T5</accession>
<dbReference type="Gene3D" id="3.30.540.10">
    <property type="entry name" value="Fructose-1,6-Bisphosphatase, subunit A, domain 1"/>
    <property type="match status" value="1"/>
</dbReference>
<evidence type="ECO:0000256" key="8">
    <source>
        <dbReference type="PIRSR" id="PIRSR600760-2"/>
    </source>
</evidence>
<evidence type="ECO:0000256" key="2">
    <source>
        <dbReference type="ARBA" id="ARBA00022671"/>
    </source>
</evidence>
<keyword evidence="3 8" id="KW-0479">Metal-binding</keyword>
<dbReference type="InterPro" id="IPR000760">
    <property type="entry name" value="Inositol_monophosphatase-like"/>
</dbReference>
<keyword evidence="2" id="KW-0452">Lithium</keyword>
<dbReference type="AlphaFoldDB" id="A0A9X0A1T5"/>
<comment type="similarity">
    <text evidence="1">Belongs to the inositol monophosphatase superfamily.</text>
</comment>
<evidence type="ECO:0000256" key="5">
    <source>
        <dbReference type="ARBA" id="ARBA00044465"/>
    </source>
</evidence>
<dbReference type="GO" id="GO:0004441">
    <property type="term" value="F:inositol-1,4-bisphosphate 1-phosphatase activity"/>
    <property type="evidence" value="ECO:0007669"/>
    <property type="project" value="UniProtKB-EC"/>
</dbReference>
<gene>
    <name evidence="9" type="primary">INPP1_1</name>
    <name evidence="9" type="ORF">OS493_016208</name>
</gene>
<keyword evidence="9" id="KW-0378">Hydrolase</keyword>
<feature type="binding site" evidence="8">
    <location>
        <position position="81"/>
    </location>
    <ligand>
        <name>Mg(2+)</name>
        <dbReference type="ChEBI" id="CHEBI:18420"/>
        <label>1</label>
        <note>catalytic</note>
    </ligand>
</feature>
<evidence type="ECO:0000256" key="1">
    <source>
        <dbReference type="ARBA" id="ARBA00009759"/>
    </source>
</evidence>
<comment type="catalytic activity">
    <reaction evidence="6">
        <text>1D-myo-inositol 1,4-bisphosphate + H2O = 1D-myo-inositol 4-phosphate + phosphate</text>
        <dbReference type="Rhea" id="RHEA:15553"/>
        <dbReference type="ChEBI" id="CHEBI:15377"/>
        <dbReference type="ChEBI" id="CHEBI:43474"/>
        <dbReference type="ChEBI" id="CHEBI:58282"/>
        <dbReference type="ChEBI" id="CHEBI:58469"/>
        <dbReference type="EC" id="3.1.3.57"/>
    </reaction>
    <physiologicalReaction direction="left-to-right" evidence="6">
        <dbReference type="Rhea" id="RHEA:15554"/>
    </physiologicalReaction>
</comment>
<dbReference type="Proteomes" id="UP001163046">
    <property type="component" value="Unassembled WGS sequence"/>
</dbReference>
<keyword evidence="4 8" id="KW-0460">Magnesium</keyword>
<dbReference type="EMBL" id="MU825404">
    <property type="protein sequence ID" value="KAJ7391911.1"/>
    <property type="molecule type" value="Genomic_DNA"/>
</dbReference>
<evidence type="ECO:0000256" key="4">
    <source>
        <dbReference type="ARBA" id="ARBA00022842"/>
    </source>
</evidence>